<keyword evidence="3" id="KW-1185">Reference proteome</keyword>
<evidence type="ECO:0000313" key="2">
    <source>
        <dbReference type="EMBL" id="KNC48530.1"/>
    </source>
</evidence>
<feature type="region of interest" description="Disordered" evidence="1">
    <location>
        <begin position="440"/>
        <end position="490"/>
    </location>
</feature>
<dbReference type="eggNOG" id="ENOG502S5Q0">
    <property type="taxonomic scope" value="Eukaryota"/>
</dbReference>
<dbReference type="AlphaFoldDB" id="A0A0L0D8F9"/>
<feature type="region of interest" description="Disordered" evidence="1">
    <location>
        <begin position="1"/>
        <end position="57"/>
    </location>
</feature>
<dbReference type="OrthoDB" id="10016177at2759"/>
<feature type="compositionally biased region" description="Acidic residues" evidence="1">
    <location>
        <begin position="464"/>
        <end position="478"/>
    </location>
</feature>
<sequence length="490" mass="53104">MPRLRHAVGDEGKALASPPRKPPVLASPSRTKTAPVAPPSRKKTPAGRAREESAEEAPSAGIYVVNRQAAYAFVNELIDEFLEDEIVPDLLIDVLSQPDAEFEVGSEQTRVEAWLVDEVVALVVPALAKQVALECTDELVKHYFINKAAALPDPHEVIVGDVIEAYVVAEAAAVVDEAVAELVTELLTESRVSDAADAIIDEVVAPMLGDIVRAAILDNAVDGVGAELYDEQLAAFIELVAEEEYAAAQGLEMASGQRLEFLQVSDVASSKLLDELIISHLLNVIGDGAEMALVDEYLDRTLNQMMARTLLVRTADIVDAREEVTDNVFLATVHDMLTTDMAIAFVVDRMKALVPSAAAVQFEREAAAMEARAGRDGSSTRRAELDRNARMSELRRWLSRNNYDTPSTPSTHDGRAKMVADAEAASQMLAVAHTLALSTGSSGLQREPPPHPHALPRPEHETVVEIEADELDELENGEIEYKPSRYPSPS</sequence>
<dbReference type="Proteomes" id="UP000054408">
    <property type="component" value="Unassembled WGS sequence"/>
</dbReference>
<dbReference type="RefSeq" id="XP_013758638.1">
    <property type="nucleotide sequence ID" value="XM_013903184.1"/>
</dbReference>
<dbReference type="EMBL" id="GL349451">
    <property type="protein sequence ID" value="KNC48530.1"/>
    <property type="molecule type" value="Genomic_DNA"/>
</dbReference>
<accession>A0A0L0D8F9</accession>
<proteinExistence type="predicted"/>
<name>A0A0L0D8F9_THETB</name>
<dbReference type="GeneID" id="25564486"/>
<protein>
    <submittedName>
        <fullName evidence="2">Uncharacterized protein</fullName>
    </submittedName>
</protein>
<gene>
    <name evidence="2" type="ORF">AMSG_04974</name>
</gene>
<evidence type="ECO:0000313" key="3">
    <source>
        <dbReference type="Proteomes" id="UP000054408"/>
    </source>
</evidence>
<reference evidence="2 3" key="1">
    <citation type="submission" date="2010-05" db="EMBL/GenBank/DDBJ databases">
        <title>The Genome Sequence of Thecamonas trahens ATCC 50062.</title>
        <authorList>
            <consortium name="The Broad Institute Genome Sequencing Platform"/>
            <person name="Russ C."/>
            <person name="Cuomo C."/>
            <person name="Shea T."/>
            <person name="Young S.K."/>
            <person name="Zeng Q."/>
            <person name="Koehrsen M."/>
            <person name="Haas B."/>
            <person name="Borodovsky M."/>
            <person name="Guigo R."/>
            <person name="Alvarado L."/>
            <person name="Berlin A."/>
            <person name="Bochicchio J."/>
            <person name="Borenstein D."/>
            <person name="Chapman S."/>
            <person name="Chen Z."/>
            <person name="Freedman E."/>
            <person name="Gellesch M."/>
            <person name="Goldberg J."/>
            <person name="Griggs A."/>
            <person name="Gujja S."/>
            <person name="Heilman E."/>
            <person name="Heiman D."/>
            <person name="Hepburn T."/>
            <person name="Howarth C."/>
            <person name="Jen D."/>
            <person name="Larson L."/>
            <person name="Mehta T."/>
            <person name="Park D."/>
            <person name="Pearson M."/>
            <person name="Roberts A."/>
            <person name="Saif S."/>
            <person name="Shenoy N."/>
            <person name="Sisk P."/>
            <person name="Stolte C."/>
            <person name="Sykes S."/>
            <person name="Thomson T."/>
            <person name="Walk T."/>
            <person name="White J."/>
            <person name="Yandava C."/>
            <person name="Burger G."/>
            <person name="Gray M.W."/>
            <person name="Holland P.W.H."/>
            <person name="King N."/>
            <person name="Lang F.B.F."/>
            <person name="Roger A.J."/>
            <person name="Ruiz-Trillo I."/>
            <person name="Lander E."/>
            <person name="Nusbaum C."/>
        </authorList>
    </citation>
    <scope>NUCLEOTIDE SEQUENCE [LARGE SCALE GENOMIC DNA]</scope>
    <source>
        <strain evidence="2 3">ATCC 50062</strain>
    </source>
</reference>
<evidence type="ECO:0000256" key="1">
    <source>
        <dbReference type="SAM" id="MobiDB-lite"/>
    </source>
</evidence>
<organism evidence="2 3">
    <name type="scientific">Thecamonas trahens ATCC 50062</name>
    <dbReference type="NCBI Taxonomy" id="461836"/>
    <lineage>
        <taxon>Eukaryota</taxon>
        <taxon>Apusozoa</taxon>
        <taxon>Apusomonadida</taxon>
        <taxon>Apusomonadidae</taxon>
        <taxon>Thecamonas</taxon>
    </lineage>
</organism>